<evidence type="ECO:0000256" key="5">
    <source>
        <dbReference type="SAM" id="MobiDB-lite"/>
    </source>
</evidence>
<name>A0A9P8QTD1_9HYPO</name>
<feature type="coiled-coil region" evidence="4">
    <location>
        <begin position="126"/>
        <end position="153"/>
    </location>
</feature>
<protein>
    <submittedName>
        <fullName evidence="7">Gas2 domain containing</fullName>
    </submittedName>
</protein>
<dbReference type="Proteomes" id="UP000827724">
    <property type="component" value="Unassembled WGS sequence"/>
</dbReference>
<evidence type="ECO:0000256" key="1">
    <source>
        <dbReference type="ARBA" id="ARBA00004245"/>
    </source>
</evidence>
<feature type="domain" description="GAR" evidence="6">
    <location>
        <begin position="660"/>
        <end position="738"/>
    </location>
</feature>
<accession>A0A9P8QTD1</accession>
<feature type="compositionally biased region" description="Polar residues" evidence="5">
    <location>
        <begin position="489"/>
        <end position="500"/>
    </location>
</feature>
<feature type="region of interest" description="Disordered" evidence="5">
    <location>
        <begin position="342"/>
        <end position="398"/>
    </location>
</feature>
<dbReference type="AlphaFoldDB" id="A0A9P8QTD1"/>
<feature type="region of interest" description="Disordered" evidence="5">
    <location>
        <begin position="736"/>
        <end position="828"/>
    </location>
</feature>
<sequence length="892" mass="98492">MSDTPFIVKPKRLSTPTPGQLLAARQRPADDFFAHLEPTKVVEALAPPAGVLRGCLAEASAVERDFAMRTAMASQKIWEWLNELNHWNWPKQVGSEGFMEPGNTQRKLFAQALTPEEEADRKQYMGSLLAEEVEKYETRIDQINREMDDLDLEEIKGHVMNDHILPLSRPGTPMNMDPSRSMLSALSGYHKMEDISVLITAIVVQALPNLAKLSRLLQLWHMRIVVLRHVNPFLQAMQEVEALLGENWEAISQSHWEMERPSRKAIVLPARTLAYKDFEARRQSLALKVADPGRTLDYMLDCLEGAPDTLPDEWLNRMEDVEQGYGEWVSACERKMAEARLAKAKPKMTHLRKTSSLSPSPTRTRQSASDREASPASSTEARGNKLSPPLLFVPPLSESDHGAYLDPIAEDELSSSEDHFTPGSGSSSFRSSRNPRSTAADADGSNDHPGSSPEDLGSAEDHMSAISEEQDELELPPMRNGLGRGGFGSPTSTAIHNSPKYTDDLSSDALEMSASPAIPGSRLREALCPEGDDSPPSSPPEANRRTRESSMGLLDSPMVAPLPEDDEPFFKSTFDDSFLDDFEDSYAPDLPDLPDLPGPASRRESAGEQQLRLQISQIIESIPKIKLTNGTSGINLNPPDLQLPRLKKKPSKEPVKRSTSGMSTRTATPSFTLSPVKQRTRYKGHYPIRVYHLSRSDSEAPIKLFIRCVGEHGERVMVRVGGGWADLSEYLKEYASHHGRRSTGKEKARVEVLPRTSNSSPPSRPPTAAAEDRSSVSPMPTRKSRRSSVNSSLRPKTPVTPGQPAEDTPPSDGSAVSRPSSRLSWVEDESSFLGLAGPRAKKIEMSAESKAWVESIKEKVRMASGGDRKPNEKKKFGEIGKVGGTKRVFRRA</sequence>
<dbReference type="OrthoDB" id="5409589at2759"/>
<dbReference type="EMBL" id="JAIWOZ010000001">
    <property type="protein sequence ID" value="KAH6611140.1"/>
    <property type="molecule type" value="Genomic_DNA"/>
</dbReference>
<comment type="caution">
    <text evidence="7">The sequence shown here is derived from an EMBL/GenBank/DDBJ whole genome shotgun (WGS) entry which is preliminary data.</text>
</comment>
<feature type="region of interest" description="Disordered" evidence="5">
    <location>
        <begin position="413"/>
        <end position="609"/>
    </location>
</feature>
<reference evidence="7" key="1">
    <citation type="submission" date="2021-08" db="EMBL/GenBank/DDBJ databases">
        <title>Chromosome-Level Trichoderma cornu-damae using Hi-C Data.</title>
        <authorList>
            <person name="Kim C.S."/>
        </authorList>
    </citation>
    <scope>NUCLEOTIDE SEQUENCE</scope>
    <source>
        <strain evidence="7">KA19-0412C</strain>
    </source>
</reference>
<gene>
    <name evidence="7" type="ORF">Trco_001160</name>
</gene>
<keyword evidence="8" id="KW-1185">Reference proteome</keyword>
<feature type="compositionally biased region" description="Basic and acidic residues" evidence="5">
    <location>
        <begin position="862"/>
        <end position="878"/>
    </location>
</feature>
<dbReference type="GO" id="GO:0005856">
    <property type="term" value="C:cytoskeleton"/>
    <property type="evidence" value="ECO:0007669"/>
    <property type="project" value="UniProtKB-SubCell"/>
</dbReference>
<dbReference type="Pfam" id="PF02187">
    <property type="entry name" value="GAS2"/>
    <property type="match status" value="1"/>
</dbReference>
<evidence type="ECO:0000256" key="2">
    <source>
        <dbReference type="ARBA" id="ARBA00022490"/>
    </source>
</evidence>
<feature type="region of interest" description="Disordered" evidence="5">
    <location>
        <begin position="629"/>
        <end position="669"/>
    </location>
</feature>
<dbReference type="PROSITE" id="PS51460">
    <property type="entry name" value="GAR"/>
    <property type="match status" value="1"/>
</dbReference>
<evidence type="ECO:0000259" key="6">
    <source>
        <dbReference type="PROSITE" id="PS51460"/>
    </source>
</evidence>
<feature type="compositionally biased region" description="Basic residues" evidence="5">
    <location>
        <begin position="342"/>
        <end position="353"/>
    </location>
</feature>
<dbReference type="InterPro" id="IPR036534">
    <property type="entry name" value="GAR_dom_sf"/>
</dbReference>
<evidence type="ECO:0000256" key="4">
    <source>
        <dbReference type="SAM" id="Coils"/>
    </source>
</evidence>
<evidence type="ECO:0000313" key="7">
    <source>
        <dbReference type="EMBL" id="KAH6611140.1"/>
    </source>
</evidence>
<dbReference type="Gene3D" id="3.30.920.20">
    <property type="entry name" value="Gas2-like domain"/>
    <property type="match status" value="1"/>
</dbReference>
<organism evidence="7 8">
    <name type="scientific">Trichoderma cornu-damae</name>
    <dbReference type="NCBI Taxonomy" id="654480"/>
    <lineage>
        <taxon>Eukaryota</taxon>
        <taxon>Fungi</taxon>
        <taxon>Dikarya</taxon>
        <taxon>Ascomycota</taxon>
        <taxon>Pezizomycotina</taxon>
        <taxon>Sordariomycetes</taxon>
        <taxon>Hypocreomycetidae</taxon>
        <taxon>Hypocreales</taxon>
        <taxon>Hypocreaceae</taxon>
        <taxon>Trichoderma</taxon>
    </lineage>
</organism>
<feature type="compositionally biased region" description="Low complexity" evidence="5">
    <location>
        <begin position="421"/>
        <end position="438"/>
    </location>
</feature>
<feature type="compositionally biased region" description="Polar residues" evidence="5">
    <location>
        <begin position="657"/>
        <end position="669"/>
    </location>
</feature>
<keyword evidence="2" id="KW-0963">Cytoplasm</keyword>
<feature type="compositionally biased region" description="Acidic residues" evidence="5">
    <location>
        <begin position="577"/>
        <end position="586"/>
    </location>
</feature>
<evidence type="ECO:0000256" key="3">
    <source>
        <dbReference type="ARBA" id="ARBA00023212"/>
    </source>
</evidence>
<evidence type="ECO:0000313" key="8">
    <source>
        <dbReference type="Proteomes" id="UP000827724"/>
    </source>
</evidence>
<feature type="region of interest" description="Disordered" evidence="5">
    <location>
        <begin position="862"/>
        <end position="892"/>
    </location>
</feature>
<feature type="compositionally biased region" description="Basic and acidic residues" evidence="5">
    <location>
        <begin position="743"/>
        <end position="752"/>
    </location>
</feature>
<keyword evidence="4" id="KW-0175">Coiled coil</keyword>
<dbReference type="SUPFAM" id="SSF143575">
    <property type="entry name" value="GAS2 domain-like"/>
    <property type="match status" value="1"/>
</dbReference>
<feature type="compositionally biased region" description="Low complexity" evidence="5">
    <location>
        <begin position="354"/>
        <end position="367"/>
    </location>
</feature>
<proteinExistence type="predicted"/>
<feature type="compositionally biased region" description="Low complexity" evidence="5">
    <location>
        <begin position="386"/>
        <end position="397"/>
    </location>
</feature>
<keyword evidence="3" id="KW-0206">Cytoskeleton</keyword>
<dbReference type="InterPro" id="IPR003108">
    <property type="entry name" value="GAR_dom"/>
</dbReference>
<comment type="subcellular location">
    <subcellularLocation>
        <location evidence="1">Cytoplasm</location>
        <location evidence="1">Cytoskeleton</location>
    </subcellularLocation>
</comment>
<dbReference type="GO" id="GO:0008017">
    <property type="term" value="F:microtubule binding"/>
    <property type="evidence" value="ECO:0007669"/>
    <property type="project" value="InterPro"/>
</dbReference>